<feature type="transmembrane region" description="Helical" evidence="7">
    <location>
        <begin position="73"/>
        <end position="92"/>
    </location>
</feature>
<feature type="transmembrane region" description="Helical" evidence="7">
    <location>
        <begin position="295"/>
        <end position="317"/>
    </location>
</feature>
<accession>A0A7X0SNA5</accession>
<keyword evidence="4 7" id="KW-0812">Transmembrane</keyword>
<feature type="transmembrane region" description="Helical" evidence="7">
    <location>
        <begin position="271"/>
        <end position="289"/>
    </location>
</feature>
<evidence type="ECO:0000256" key="4">
    <source>
        <dbReference type="ARBA" id="ARBA00022692"/>
    </source>
</evidence>
<dbReference type="PANTHER" id="PTHR43124:SF3">
    <property type="entry name" value="CHLORAMPHENICOL EFFLUX PUMP RV0191"/>
    <property type="match status" value="1"/>
</dbReference>
<feature type="domain" description="Major facilitator superfamily (MFS) profile" evidence="8">
    <location>
        <begin position="8"/>
        <end position="380"/>
    </location>
</feature>
<feature type="transmembrane region" description="Helical" evidence="7">
    <location>
        <begin position="204"/>
        <end position="226"/>
    </location>
</feature>
<comment type="caution">
    <text evidence="9">The sequence shown here is derived from an EMBL/GenBank/DDBJ whole genome shotgun (WGS) entry which is preliminary data.</text>
</comment>
<dbReference type="Pfam" id="PF07690">
    <property type="entry name" value="MFS_1"/>
    <property type="match status" value="1"/>
</dbReference>
<dbReference type="GO" id="GO:0005886">
    <property type="term" value="C:plasma membrane"/>
    <property type="evidence" value="ECO:0007669"/>
    <property type="project" value="UniProtKB-SubCell"/>
</dbReference>
<dbReference type="InterPro" id="IPR011701">
    <property type="entry name" value="MFS"/>
</dbReference>
<dbReference type="PANTHER" id="PTHR43124">
    <property type="entry name" value="PURINE EFFLUX PUMP PBUE"/>
    <property type="match status" value="1"/>
</dbReference>
<reference evidence="9 10" key="1">
    <citation type="submission" date="2020-08" db="EMBL/GenBank/DDBJ databases">
        <title>Cohnella phylogeny.</title>
        <authorList>
            <person name="Dunlap C."/>
        </authorList>
    </citation>
    <scope>NUCLEOTIDE SEQUENCE [LARGE SCALE GENOMIC DNA]</scope>
    <source>
        <strain evidence="9 10">CBP 2801</strain>
    </source>
</reference>
<feature type="transmembrane region" description="Helical" evidence="7">
    <location>
        <begin position="46"/>
        <end position="66"/>
    </location>
</feature>
<dbReference type="InterPro" id="IPR050189">
    <property type="entry name" value="MFS_Efflux_Transporters"/>
</dbReference>
<evidence type="ECO:0000256" key="7">
    <source>
        <dbReference type="SAM" id="Phobius"/>
    </source>
</evidence>
<feature type="transmembrane region" description="Helical" evidence="7">
    <location>
        <begin position="7"/>
        <end position="34"/>
    </location>
</feature>
<dbReference type="PROSITE" id="PS50850">
    <property type="entry name" value="MFS"/>
    <property type="match status" value="1"/>
</dbReference>
<protein>
    <submittedName>
        <fullName evidence="9">MFS transporter</fullName>
    </submittedName>
</protein>
<evidence type="ECO:0000256" key="5">
    <source>
        <dbReference type="ARBA" id="ARBA00022989"/>
    </source>
</evidence>
<dbReference type="AlphaFoldDB" id="A0A7X0SNA5"/>
<keyword evidence="6 7" id="KW-0472">Membrane</keyword>
<keyword evidence="10" id="KW-1185">Reference proteome</keyword>
<feature type="transmembrane region" description="Helical" evidence="7">
    <location>
        <begin position="241"/>
        <end position="259"/>
    </location>
</feature>
<dbReference type="Proteomes" id="UP000564644">
    <property type="component" value="Unassembled WGS sequence"/>
</dbReference>
<comment type="subcellular location">
    <subcellularLocation>
        <location evidence="1">Cell membrane</location>
        <topology evidence="1">Multi-pass membrane protein</topology>
    </subcellularLocation>
</comment>
<keyword evidence="5 7" id="KW-1133">Transmembrane helix</keyword>
<keyword evidence="2" id="KW-0813">Transport</keyword>
<evidence type="ECO:0000313" key="9">
    <source>
        <dbReference type="EMBL" id="MBB6733137.1"/>
    </source>
</evidence>
<dbReference type="InterPro" id="IPR036259">
    <property type="entry name" value="MFS_trans_sf"/>
</dbReference>
<dbReference type="InterPro" id="IPR020846">
    <property type="entry name" value="MFS_dom"/>
</dbReference>
<dbReference type="Gene3D" id="1.20.1250.20">
    <property type="entry name" value="MFS general substrate transporter like domains"/>
    <property type="match status" value="1"/>
</dbReference>
<feature type="transmembrane region" description="Helical" evidence="7">
    <location>
        <begin position="132"/>
        <end position="150"/>
    </location>
</feature>
<name>A0A7X0SNA5_9BACL</name>
<dbReference type="EMBL" id="JACJVO010000024">
    <property type="protein sequence ID" value="MBB6733137.1"/>
    <property type="molecule type" value="Genomic_DNA"/>
</dbReference>
<evidence type="ECO:0000256" key="6">
    <source>
        <dbReference type="ARBA" id="ARBA00023136"/>
    </source>
</evidence>
<evidence type="ECO:0000256" key="2">
    <source>
        <dbReference type="ARBA" id="ARBA00022448"/>
    </source>
</evidence>
<dbReference type="SUPFAM" id="SSF103473">
    <property type="entry name" value="MFS general substrate transporter"/>
    <property type="match status" value="1"/>
</dbReference>
<evidence type="ECO:0000259" key="8">
    <source>
        <dbReference type="PROSITE" id="PS50850"/>
    </source>
</evidence>
<sequence length="394" mass="41574">MTKSKSLIVYILTFGVFGIINTEMGVIGILPRIAEQFGISASQAGLLVSLFALAVAIAGPVLPLLFSGMNRKTAMLLVIGLFVVTNVVSVYAPNFAVLLIARIVPAFLHPVYFSVAFVAAANTVSKEQVTRVTAKVFMGVTAGMVIGTPITSFIADTVSLEAALWFFAVVNAVTFAAILLFVPSMPVREKLTYGEQLGVLKKPLVWLSIATVIAINSAMYAAYSFFAEYLDAVTHMSGKQISLMLVLFGLTGIAGNLAAGKSLHRRAIPTALVYPFAFGAVYALVFALGDFTVPMMILIAVWGVLFTLGLNISQYWITSAASEAPDFANGLFVAFANLGITVGTSIGGAFMAGMGARYVVIAGISFLALGLVLIAARAALYGPRKRQAGRRSAA</sequence>
<evidence type="ECO:0000313" key="10">
    <source>
        <dbReference type="Proteomes" id="UP000564644"/>
    </source>
</evidence>
<evidence type="ECO:0000256" key="3">
    <source>
        <dbReference type="ARBA" id="ARBA00022475"/>
    </source>
</evidence>
<feature type="transmembrane region" description="Helical" evidence="7">
    <location>
        <begin position="162"/>
        <end position="183"/>
    </location>
</feature>
<dbReference type="RefSeq" id="WP_185130792.1">
    <property type="nucleotide sequence ID" value="NZ_JACJVO010000024.1"/>
</dbReference>
<evidence type="ECO:0000256" key="1">
    <source>
        <dbReference type="ARBA" id="ARBA00004651"/>
    </source>
</evidence>
<feature type="transmembrane region" description="Helical" evidence="7">
    <location>
        <begin position="329"/>
        <end position="352"/>
    </location>
</feature>
<proteinExistence type="predicted"/>
<feature type="transmembrane region" description="Helical" evidence="7">
    <location>
        <begin position="358"/>
        <end position="380"/>
    </location>
</feature>
<dbReference type="GO" id="GO:0022857">
    <property type="term" value="F:transmembrane transporter activity"/>
    <property type="evidence" value="ECO:0007669"/>
    <property type="project" value="InterPro"/>
</dbReference>
<gene>
    <name evidence="9" type="ORF">H7C18_19650</name>
</gene>
<organism evidence="9 10">
    <name type="scientific">Cohnella zeiphila</name>
    <dbReference type="NCBI Taxonomy" id="2761120"/>
    <lineage>
        <taxon>Bacteria</taxon>
        <taxon>Bacillati</taxon>
        <taxon>Bacillota</taxon>
        <taxon>Bacilli</taxon>
        <taxon>Bacillales</taxon>
        <taxon>Paenibacillaceae</taxon>
        <taxon>Cohnella</taxon>
    </lineage>
</organism>
<feature type="transmembrane region" description="Helical" evidence="7">
    <location>
        <begin position="98"/>
        <end position="120"/>
    </location>
</feature>
<keyword evidence="3" id="KW-1003">Cell membrane</keyword>
<dbReference type="CDD" id="cd17324">
    <property type="entry name" value="MFS_NepI_like"/>
    <property type="match status" value="1"/>
</dbReference>